<comment type="subcellular location">
    <subcellularLocation>
        <location evidence="2">Cytoplasm</location>
    </subcellularLocation>
    <subcellularLocation>
        <location evidence="1">Nucleus</location>
    </subcellularLocation>
</comment>
<dbReference type="Gene3D" id="1.10.246.200">
    <property type="entry name" value="WPP domain"/>
    <property type="match status" value="1"/>
</dbReference>
<dbReference type="PANTHER" id="PTHR34362">
    <property type="entry name" value="WPP DOMAIN-CONTAINING PROTEIN 1-RELATED"/>
    <property type="match status" value="1"/>
</dbReference>
<keyword evidence="8" id="KW-1185">Reference proteome</keyword>
<dbReference type="GO" id="GO:0005634">
    <property type="term" value="C:nucleus"/>
    <property type="evidence" value="ECO:0007669"/>
    <property type="project" value="UniProtKB-SubCell"/>
</dbReference>
<feature type="compositionally biased region" description="Low complexity" evidence="5">
    <location>
        <begin position="18"/>
        <end position="31"/>
    </location>
</feature>
<organism evidence="7 8">
    <name type="scientific">Quillaja saponaria</name>
    <name type="common">Soap bark tree</name>
    <dbReference type="NCBI Taxonomy" id="32244"/>
    <lineage>
        <taxon>Eukaryota</taxon>
        <taxon>Viridiplantae</taxon>
        <taxon>Streptophyta</taxon>
        <taxon>Embryophyta</taxon>
        <taxon>Tracheophyta</taxon>
        <taxon>Spermatophyta</taxon>
        <taxon>Magnoliopsida</taxon>
        <taxon>eudicotyledons</taxon>
        <taxon>Gunneridae</taxon>
        <taxon>Pentapetalae</taxon>
        <taxon>rosids</taxon>
        <taxon>fabids</taxon>
        <taxon>Fabales</taxon>
        <taxon>Quillajaceae</taxon>
        <taxon>Quillaja</taxon>
    </lineage>
</organism>
<comment type="caution">
    <text evidence="7">The sequence shown here is derived from an EMBL/GenBank/DDBJ whole genome shotgun (WGS) entry which is preliminary data.</text>
</comment>
<name>A0AAD7PJS2_QUISA</name>
<feature type="region of interest" description="Disordered" evidence="5">
    <location>
        <begin position="1"/>
        <end position="46"/>
    </location>
</feature>
<evidence type="ECO:0000256" key="4">
    <source>
        <dbReference type="ARBA" id="ARBA00023242"/>
    </source>
</evidence>
<keyword evidence="4" id="KW-0539">Nucleus</keyword>
<reference evidence="7" key="1">
    <citation type="journal article" date="2023" name="Science">
        <title>Elucidation of the pathway for biosynthesis of saponin adjuvants from the soapbark tree.</title>
        <authorList>
            <person name="Reed J."/>
            <person name="Orme A."/>
            <person name="El-Demerdash A."/>
            <person name="Owen C."/>
            <person name="Martin L.B.B."/>
            <person name="Misra R.C."/>
            <person name="Kikuchi S."/>
            <person name="Rejzek M."/>
            <person name="Martin A.C."/>
            <person name="Harkess A."/>
            <person name="Leebens-Mack J."/>
            <person name="Louveau T."/>
            <person name="Stephenson M.J."/>
            <person name="Osbourn A."/>
        </authorList>
    </citation>
    <scope>NUCLEOTIDE SEQUENCE</scope>
    <source>
        <strain evidence="7">S10</strain>
    </source>
</reference>
<evidence type="ECO:0000256" key="5">
    <source>
        <dbReference type="SAM" id="MobiDB-lite"/>
    </source>
</evidence>
<keyword evidence="3" id="KW-0963">Cytoplasm</keyword>
<dbReference type="InterPro" id="IPR044692">
    <property type="entry name" value="WPP1/2/3"/>
</dbReference>
<sequence>MSDAEITSAPASEQDSTQPQMEAQSQQQQDQTIKPEKPSTVSFSIWPPTQRTRDAVINRLIETLSTPSVLSKRYGTISLEDASACCPPNRGRGFLCCRWIRRCRG</sequence>
<evidence type="ECO:0000259" key="6">
    <source>
        <dbReference type="Pfam" id="PF13943"/>
    </source>
</evidence>
<dbReference type="InterPro" id="IPR038214">
    <property type="entry name" value="WPP_sf"/>
</dbReference>
<evidence type="ECO:0000256" key="3">
    <source>
        <dbReference type="ARBA" id="ARBA00022490"/>
    </source>
</evidence>
<evidence type="ECO:0000313" key="8">
    <source>
        <dbReference type="Proteomes" id="UP001163823"/>
    </source>
</evidence>
<dbReference type="AlphaFoldDB" id="A0AAD7PJS2"/>
<evidence type="ECO:0000256" key="1">
    <source>
        <dbReference type="ARBA" id="ARBA00004123"/>
    </source>
</evidence>
<evidence type="ECO:0000256" key="2">
    <source>
        <dbReference type="ARBA" id="ARBA00004496"/>
    </source>
</evidence>
<dbReference type="GO" id="GO:0048527">
    <property type="term" value="P:lateral root development"/>
    <property type="evidence" value="ECO:0007669"/>
    <property type="project" value="InterPro"/>
</dbReference>
<proteinExistence type="predicted"/>
<dbReference type="EMBL" id="JARAOO010000008">
    <property type="protein sequence ID" value="KAJ7958213.1"/>
    <property type="molecule type" value="Genomic_DNA"/>
</dbReference>
<feature type="domain" description="WPP" evidence="6">
    <location>
        <begin position="42"/>
        <end position="84"/>
    </location>
</feature>
<protein>
    <submittedName>
        <fullName evidence="7">MFP1 attachment factor 1</fullName>
    </submittedName>
</protein>
<gene>
    <name evidence="7" type="ORF">O6P43_018974</name>
</gene>
<dbReference type="GO" id="GO:0005737">
    <property type="term" value="C:cytoplasm"/>
    <property type="evidence" value="ECO:0007669"/>
    <property type="project" value="UniProtKB-SubCell"/>
</dbReference>
<dbReference type="Pfam" id="PF13943">
    <property type="entry name" value="WPP"/>
    <property type="match status" value="1"/>
</dbReference>
<dbReference type="Proteomes" id="UP001163823">
    <property type="component" value="Chromosome 8"/>
</dbReference>
<evidence type="ECO:0000313" key="7">
    <source>
        <dbReference type="EMBL" id="KAJ7958213.1"/>
    </source>
</evidence>
<dbReference type="KEGG" id="qsa:O6P43_018974"/>
<dbReference type="GO" id="GO:0000278">
    <property type="term" value="P:mitotic cell cycle"/>
    <property type="evidence" value="ECO:0007669"/>
    <property type="project" value="InterPro"/>
</dbReference>
<dbReference type="InterPro" id="IPR025265">
    <property type="entry name" value="WPP_dom"/>
</dbReference>
<dbReference type="PANTHER" id="PTHR34362:SF1">
    <property type="entry name" value="WPP DOMAIN-CONTAINING PROTEIN 1-RELATED"/>
    <property type="match status" value="1"/>
</dbReference>
<accession>A0AAD7PJS2</accession>